<proteinExistence type="inferred from homology"/>
<organism evidence="9 12">
    <name type="scientific">Carbonactinospora thermoautotrophica</name>
    <dbReference type="NCBI Taxonomy" id="1469144"/>
    <lineage>
        <taxon>Bacteria</taxon>
        <taxon>Bacillati</taxon>
        <taxon>Actinomycetota</taxon>
        <taxon>Actinomycetes</taxon>
        <taxon>Kitasatosporales</taxon>
        <taxon>Carbonactinosporaceae</taxon>
        <taxon>Carbonactinospora</taxon>
    </lineage>
</organism>
<dbReference type="Proteomes" id="UP000070659">
    <property type="component" value="Unassembled WGS sequence"/>
</dbReference>
<dbReference type="EMBL" id="JYIJ01000016">
    <property type="protein sequence ID" value="KWX04165.1"/>
    <property type="molecule type" value="Genomic_DNA"/>
</dbReference>
<feature type="transmembrane region" description="Helical" evidence="7">
    <location>
        <begin position="225"/>
        <end position="246"/>
    </location>
</feature>
<comment type="caution">
    <text evidence="9">The sequence shown here is derived from an EMBL/GenBank/DDBJ whole genome shotgun (WGS) entry which is preliminary data.</text>
</comment>
<evidence type="ECO:0000256" key="3">
    <source>
        <dbReference type="ARBA" id="ARBA00022475"/>
    </source>
</evidence>
<feature type="transmembrane region" description="Helical" evidence="7">
    <location>
        <begin position="310"/>
        <end position="334"/>
    </location>
</feature>
<dbReference type="EMBL" id="LAXD01000001">
    <property type="protein sequence ID" value="KWW99385.1"/>
    <property type="molecule type" value="Genomic_DNA"/>
</dbReference>
<dbReference type="EMBL" id="JYIK01001063">
    <property type="protein sequence ID" value="KWX07302.1"/>
    <property type="molecule type" value="Genomic_DNA"/>
</dbReference>
<accession>A0A132MNS7</accession>
<dbReference type="InterPro" id="IPR000731">
    <property type="entry name" value="SSD"/>
</dbReference>
<dbReference type="AlphaFoldDB" id="A0A132MNS7"/>
<feature type="transmembrane region" description="Helical" evidence="7">
    <location>
        <begin position="523"/>
        <end position="543"/>
    </location>
</feature>
<sequence>MFTWLGYRTARHRWWVLTLAGLFTVAAALWGTSVVQRLQGGGYADPDSESERARVHAERVIGAIGPDVLAIYSHPTHTVDDPAFRDAVQRALATLPRGDVEQVVTYWATRSPDLVSRDRHATYVALRLVGDKEAAYERVEDRLRAPGLTVQLTGALPIQRDVETQTSADLARAEMLSMPALLVLLVVIFGSLVAAATPLAIGGLAILGALTLLKVLTLVTDVSIFAMNIVTMIGLGLAIDYALFIVSRFREELDRQPDSAGDSAGDDVIEAVARTVATAGRTVVFSALTVAMSLAGLLLFPQMFLRSIGMGGIAAVLFAMLAAVTVLPALLAVLGRRVDALRLPWFDRSRARGERGLWYRVARSVMRRPVLYASVLTTVLVVLALPFTRVSWGWVDARVLPAGTESRVAQERLQREFPGNVTNPIEAVVILPGPVERHQAALGEYVQRIRALPGVTGAQVTGARADTARVSVRYEADPTSEEARELVRRIRALPAPAGARVLVGGQTAELVDLLDGLGDRMPWMALFVGVVTFVLLFAAFGSVVLPFKALVMNLLSLTASFGALVLVFQDGHFAGWLDFTPTGYIEATTPLIMLVIAFGLSMDYEVFLLSRVREQWDLTRDNAAAVAAGLQRTGRIITGAALLLIVVIAAFSTAGVTLMKMVGVGLGIAVALDATVVRALLVPATMRLLGTANWWAPAPLARWWERYGLRETDEPAPRIPVLHGEREPAQG</sequence>
<feature type="transmembrane region" description="Helical" evidence="7">
    <location>
        <begin position="283"/>
        <end position="304"/>
    </location>
</feature>
<dbReference type="PANTHER" id="PTHR33406:SF11">
    <property type="entry name" value="MEMBRANE PROTEIN SCO6666-RELATED"/>
    <property type="match status" value="1"/>
</dbReference>
<evidence type="ECO:0000256" key="7">
    <source>
        <dbReference type="SAM" id="Phobius"/>
    </source>
</evidence>
<dbReference type="OrthoDB" id="7051771at2"/>
<evidence type="ECO:0000256" key="4">
    <source>
        <dbReference type="ARBA" id="ARBA00022692"/>
    </source>
</evidence>
<dbReference type="Proteomes" id="UP000070598">
    <property type="component" value="Unassembled WGS sequence"/>
</dbReference>
<dbReference type="PROSITE" id="PS50156">
    <property type="entry name" value="SSD"/>
    <property type="match status" value="1"/>
</dbReference>
<dbReference type="Pfam" id="PF03176">
    <property type="entry name" value="MMPL"/>
    <property type="match status" value="2"/>
</dbReference>
<keyword evidence="12" id="KW-1185">Reference proteome</keyword>
<dbReference type="Proteomes" id="UP000070188">
    <property type="component" value="Unassembled WGS sequence"/>
</dbReference>
<gene>
    <name evidence="9" type="ORF">LI90_1020</name>
    <name evidence="10" type="ORF">TH66_09730</name>
    <name evidence="11" type="ORF">TR74_19200</name>
</gene>
<dbReference type="Gene3D" id="1.20.1640.10">
    <property type="entry name" value="Multidrug efflux transporter AcrB transmembrane domain"/>
    <property type="match status" value="2"/>
</dbReference>
<dbReference type="GO" id="GO:0005886">
    <property type="term" value="C:plasma membrane"/>
    <property type="evidence" value="ECO:0007669"/>
    <property type="project" value="UniProtKB-SubCell"/>
</dbReference>
<feature type="transmembrane region" description="Helical" evidence="7">
    <location>
        <begin position="12"/>
        <end position="30"/>
    </location>
</feature>
<reference evidence="10 14" key="2">
    <citation type="submission" date="2015-02" db="EMBL/GenBank/DDBJ databases">
        <title>Physiological reanalysis, assessment of diazotrophy, and genome sequences of multiple isolates of Streptomyces thermoautotrophicus.</title>
        <authorList>
            <person name="MacKellar D.C."/>
            <person name="Lieber L."/>
            <person name="Norman J."/>
            <person name="Bolger A."/>
            <person name="Tobin C."/>
            <person name="Murray J.W."/>
            <person name="Prell J."/>
        </authorList>
    </citation>
    <scope>NUCLEOTIDE SEQUENCE [LARGE SCALE GENOMIC DNA]</scope>
    <source>
        <strain evidence="10 14">UBT1</strain>
    </source>
</reference>
<feature type="transmembrane region" description="Helical" evidence="7">
    <location>
        <begin position="180"/>
        <end position="213"/>
    </location>
</feature>
<keyword evidence="6 7" id="KW-0472">Membrane</keyword>
<name>A0A132MNS7_9ACTN</name>
<reference evidence="12" key="4">
    <citation type="submission" date="2015-04" db="EMBL/GenBank/DDBJ databases">
        <title>Physiological reanalysis, assessment of diazotrophy, and genome sequences of multiple isolates of Streptomyces thermoautotrophicus.</title>
        <authorList>
            <person name="MacKellar D.C."/>
            <person name="Lieber L."/>
            <person name="Norman J."/>
            <person name="Bolger A."/>
            <person name="Tobin C."/>
            <person name="Murray J.W."/>
            <person name="Chang R."/>
            <person name="Ford T."/>
            <person name="Nguyen P.Q."/>
            <person name="Woodward J."/>
            <person name="Permingeat H."/>
            <person name="Joshi N.S."/>
            <person name="Silver P.A."/>
            <person name="Usadel B."/>
            <person name="Rutherford A.W."/>
            <person name="Friesen M."/>
            <person name="Prell J."/>
        </authorList>
    </citation>
    <scope>NUCLEOTIDE SEQUENCE [LARGE SCALE GENOMIC DNA]</scope>
    <source>
        <strain evidence="12">H1</strain>
    </source>
</reference>
<feature type="transmembrane region" description="Helical" evidence="7">
    <location>
        <begin position="662"/>
        <end position="681"/>
    </location>
</feature>
<evidence type="ECO:0000256" key="5">
    <source>
        <dbReference type="ARBA" id="ARBA00022989"/>
    </source>
</evidence>
<evidence type="ECO:0000256" key="2">
    <source>
        <dbReference type="ARBA" id="ARBA00010157"/>
    </source>
</evidence>
<keyword evidence="5 7" id="KW-1133">Transmembrane helix</keyword>
<reference evidence="9" key="3">
    <citation type="submission" date="2015-04" db="EMBL/GenBank/DDBJ databases">
        <title>Physiological reanalysis, assessment of diazotrophy, and genome sequences of multiple isolates of Streptomyces thermoautotrophicus.</title>
        <authorList>
            <person name="MacKellar D.C."/>
            <person name="Lieber L."/>
            <person name="Norman J."/>
            <person name="Bolger A."/>
            <person name="Tobin C."/>
            <person name="Murray J.W."/>
            <person name="Woodward J."/>
            <person name="Friesen M."/>
            <person name="Prell J."/>
        </authorList>
    </citation>
    <scope>NUCLEOTIDE SEQUENCE [LARGE SCALE GENOMIC DNA]</scope>
    <source>
        <strain evidence="9">H1</strain>
    </source>
</reference>
<dbReference type="InterPro" id="IPR004869">
    <property type="entry name" value="MMPL_dom"/>
</dbReference>
<comment type="subcellular location">
    <subcellularLocation>
        <location evidence="1">Cell membrane</location>
        <topology evidence="1">Multi-pass membrane protein</topology>
    </subcellularLocation>
</comment>
<keyword evidence="4 7" id="KW-0812">Transmembrane</keyword>
<dbReference type="PATRIC" id="fig|1469144.10.peg.1139"/>
<keyword evidence="3" id="KW-1003">Cell membrane</keyword>
<dbReference type="STRING" id="1469144.LI90_1020"/>
<dbReference type="PANTHER" id="PTHR33406">
    <property type="entry name" value="MEMBRANE PROTEIN MJ1562-RELATED"/>
    <property type="match status" value="1"/>
</dbReference>
<dbReference type="InterPro" id="IPR050545">
    <property type="entry name" value="Mycobact_MmpL"/>
</dbReference>
<evidence type="ECO:0000313" key="11">
    <source>
        <dbReference type="EMBL" id="KWX07302.1"/>
    </source>
</evidence>
<reference evidence="13" key="1">
    <citation type="submission" date="2015-02" db="EMBL/GenBank/DDBJ databases">
        <title>Physiological reanalysis, assessment of diazotrophy, and genome sequences of multiple isolates of Streptomyces thermoautotrophicus.</title>
        <authorList>
            <person name="MacKellar D.C."/>
            <person name="Lieber L."/>
            <person name="Norman J."/>
            <person name="Bolger A."/>
            <person name="Tobin C."/>
            <person name="Murray J.W."/>
            <person name="Friesen M."/>
            <person name="Prell J."/>
        </authorList>
    </citation>
    <scope>NUCLEOTIDE SEQUENCE [LARGE SCALE GENOMIC DNA]</scope>
    <source>
        <strain evidence="13">UBT1</strain>
    </source>
</reference>
<feature type="domain" description="SSD" evidence="8">
    <location>
        <begin position="204"/>
        <end position="333"/>
    </location>
</feature>
<evidence type="ECO:0000313" key="14">
    <source>
        <dbReference type="Proteomes" id="UP000070659"/>
    </source>
</evidence>
<evidence type="ECO:0000313" key="12">
    <source>
        <dbReference type="Proteomes" id="UP000070188"/>
    </source>
</evidence>
<feature type="transmembrane region" description="Helical" evidence="7">
    <location>
        <begin position="550"/>
        <end position="569"/>
    </location>
</feature>
<dbReference type="SUPFAM" id="SSF82866">
    <property type="entry name" value="Multidrug efflux transporter AcrB transmembrane domain"/>
    <property type="match status" value="2"/>
</dbReference>
<protein>
    <submittedName>
        <fullName evidence="9">MMPL domain protein</fullName>
    </submittedName>
    <submittedName>
        <fullName evidence="10">Membrane protein</fullName>
    </submittedName>
</protein>
<evidence type="ECO:0000313" key="10">
    <source>
        <dbReference type="EMBL" id="KWX04165.1"/>
    </source>
</evidence>
<comment type="similarity">
    <text evidence="2">Belongs to the resistance-nodulation-cell division (RND) (TC 2.A.6) family. MmpL subfamily.</text>
</comment>
<dbReference type="RefSeq" id="WP_066884745.1">
    <property type="nucleotide sequence ID" value="NZ_JYIJ01000016.1"/>
</dbReference>
<feature type="transmembrane region" description="Helical" evidence="7">
    <location>
        <begin position="370"/>
        <end position="388"/>
    </location>
</feature>
<evidence type="ECO:0000313" key="9">
    <source>
        <dbReference type="EMBL" id="KWW99385.1"/>
    </source>
</evidence>
<feature type="transmembrane region" description="Helical" evidence="7">
    <location>
        <begin position="589"/>
        <end position="610"/>
    </location>
</feature>
<evidence type="ECO:0000313" key="13">
    <source>
        <dbReference type="Proteomes" id="UP000070598"/>
    </source>
</evidence>
<evidence type="ECO:0000256" key="1">
    <source>
        <dbReference type="ARBA" id="ARBA00004651"/>
    </source>
</evidence>
<evidence type="ECO:0000256" key="6">
    <source>
        <dbReference type="ARBA" id="ARBA00023136"/>
    </source>
</evidence>
<evidence type="ECO:0000259" key="8">
    <source>
        <dbReference type="PROSITE" id="PS50156"/>
    </source>
</evidence>
<feature type="transmembrane region" description="Helical" evidence="7">
    <location>
        <begin position="636"/>
        <end position="656"/>
    </location>
</feature>